<dbReference type="EMBL" id="MU001852">
    <property type="protein sequence ID" value="KAF2795665.1"/>
    <property type="molecule type" value="Genomic_DNA"/>
</dbReference>
<evidence type="ECO:0000313" key="1">
    <source>
        <dbReference type="EMBL" id="KAF2795665.1"/>
    </source>
</evidence>
<proteinExistence type="predicted"/>
<keyword evidence="2" id="KW-1185">Reference proteome</keyword>
<protein>
    <submittedName>
        <fullName evidence="1">Uncharacterized protein</fullName>
    </submittedName>
</protein>
<accession>A0A6A6XID1</accession>
<dbReference type="Proteomes" id="UP000799757">
    <property type="component" value="Unassembled WGS sequence"/>
</dbReference>
<name>A0A6A6XID1_9PLEO</name>
<reference evidence="1" key="1">
    <citation type="journal article" date="2020" name="Stud. Mycol.">
        <title>101 Dothideomycetes genomes: a test case for predicting lifestyles and emergence of pathogens.</title>
        <authorList>
            <person name="Haridas S."/>
            <person name="Albert R."/>
            <person name="Binder M."/>
            <person name="Bloem J."/>
            <person name="Labutti K."/>
            <person name="Salamov A."/>
            <person name="Andreopoulos B."/>
            <person name="Baker S."/>
            <person name="Barry K."/>
            <person name="Bills G."/>
            <person name="Bluhm B."/>
            <person name="Cannon C."/>
            <person name="Castanera R."/>
            <person name="Culley D."/>
            <person name="Daum C."/>
            <person name="Ezra D."/>
            <person name="Gonzalez J."/>
            <person name="Henrissat B."/>
            <person name="Kuo A."/>
            <person name="Liang C."/>
            <person name="Lipzen A."/>
            <person name="Lutzoni F."/>
            <person name="Magnuson J."/>
            <person name="Mondo S."/>
            <person name="Nolan M."/>
            <person name="Ohm R."/>
            <person name="Pangilinan J."/>
            <person name="Park H.-J."/>
            <person name="Ramirez L."/>
            <person name="Alfaro M."/>
            <person name="Sun H."/>
            <person name="Tritt A."/>
            <person name="Yoshinaga Y."/>
            <person name="Zwiers L.-H."/>
            <person name="Turgeon B."/>
            <person name="Goodwin S."/>
            <person name="Spatafora J."/>
            <person name="Crous P."/>
            <person name="Grigoriev I."/>
        </authorList>
    </citation>
    <scope>NUCLEOTIDE SEQUENCE</scope>
    <source>
        <strain evidence="1">CBS 109.77</strain>
    </source>
</reference>
<gene>
    <name evidence="1" type="ORF">K505DRAFT_382009</name>
</gene>
<organism evidence="1 2">
    <name type="scientific">Melanomma pulvis-pyrius CBS 109.77</name>
    <dbReference type="NCBI Taxonomy" id="1314802"/>
    <lineage>
        <taxon>Eukaryota</taxon>
        <taxon>Fungi</taxon>
        <taxon>Dikarya</taxon>
        <taxon>Ascomycota</taxon>
        <taxon>Pezizomycotina</taxon>
        <taxon>Dothideomycetes</taxon>
        <taxon>Pleosporomycetidae</taxon>
        <taxon>Pleosporales</taxon>
        <taxon>Melanommataceae</taxon>
        <taxon>Melanomma</taxon>
    </lineage>
</organism>
<dbReference type="AlphaFoldDB" id="A0A6A6XID1"/>
<evidence type="ECO:0000313" key="2">
    <source>
        <dbReference type="Proteomes" id="UP000799757"/>
    </source>
</evidence>
<sequence>MASNSQPQGGAANHVSDHAVQVMLLQVMKANTAVIEAQAAAMQCAVSAVDPPKTSLEPTNLPTGPEEAMVIILNTICESDFFPLLNVSLANTTQQNVPHLPAEVVDPFPSPLRATYKERLIAAFRTFSVKARNPADDQSQFPMSFMDVFASCVERRCAMVAIASAITKEHQTMHYTNISNKTIMLVERMDDSNAQSIIDAIHNRRNAYNLARSTPKSTIEVDEIIKGIDQLRTQHKRLRTKKSVPTESTVESGSIPMDVISEEIPAPAAPESSEGNGDEPTRRSPEEEAKLLMGHVVNLVTYNNMKRAGRLTANPYTLRKDQEAGAAESLVEAQWYRTRDLRGEPPSKLENLSNVRALLQEALDEPSRGKWEDIAYVMLQKIVGKDTWPAESELQYVFYQERTERVRRVLHALCTANRDLVRKGISNLDWPAMKGLACEVELKALVSSAEVDVSDPSFLPGVYFQAMDECEERWRKEKTIRDYNAEKVMLGRDFD</sequence>